<dbReference type="Proteomes" id="UP000319771">
    <property type="component" value="Unassembled WGS sequence"/>
</dbReference>
<dbReference type="SUPFAM" id="SSF49785">
    <property type="entry name" value="Galactose-binding domain-like"/>
    <property type="match status" value="1"/>
</dbReference>
<dbReference type="Pfam" id="PF02018">
    <property type="entry name" value="CBM_4_9"/>
    <property type="match status" value="1"/>
</dbReference>
<dbReference type="InterPro" id="IPR051918">
    <property type="entry name" value="STPP_CPPED1"/>
</dbReference>
<sequence length="636" mass="67079">MTYYGRVAGGTSAQPDFTLIGLPDTQYYTSGLNGGTPAMFDTQTSWIVSNRASRNIAAVVHLGDCVENGDNGGNPIEWQRGDHSMSIIEDPSTTLLAQGIPYGMCVGNHDQTPNGDASGTTTLYNQYFGSARFSGRAYYGGHYGSNNDNHYELFSASGMDFIIVFIEFDPTANPAVLSWADNVLTTYSNRRAIVASHYLIDAGNPGPFGTQGQAIYNALKGHANLFLMLCGHVVTPEGRRADTFNGHTIYTCLSDYQERPHGGDGWLRIYEFSPAHSVIRVRTYSPTLNLFEADADSSSQFTLPYDMGAGSAFQALGTASVASGANASVTWPNLAAGTAYDWYAVVSDGTKSTTGPTWRFTTAASGGGGSGNLVANGGFESGISGWTGYGSAFLTQGTEGHTGTRSLSLKGPSATTDFGCDDTPNAVTTVAKNGAIYRFSAWVKSPANKGKVGLKVFESLGSTQQGGTANSPQVTLTSSWQQLSYDYTVRTAGTTLSLRINDHPAAKSETFLVDDVSVTLVSAPAAGATLAGAEAPPAVSDLASAGLTFSAVVAPNPLLRDGVLDFTITRAGFARADLFDASGRRVQKLMDEPSLPAGRHQTAIGARGGEPLPSGMYFYRLETAEGSLHGRFVVIQ</sequence>
<organism evidence="3 4">
    <name type="scientific">Eiseniibacteriota bacterium</name>
    <dbReference type="NCBI Taxonomy" id="2212470"/>
    <lineage>
        <taxon>Bacteria</taxon>
        <taxon>Candidatus Eiseniibacteriota</taxon>
    </lineage>
</organism>
<dbReference type="Gene3D" id="2.60.120.260">
    <property type="entry name" value="Galactose-binding domain-like"/>
    <property type="match status" value="1"/>
</dbReference>
<evidence type="ECO:0000313" key="4">
    <source>
        <dbReference type="Proteomes" id="UP000319771"/>
    </source>
</evidence>
<dbReference type="PANTHER" id="PTHR43143">
    <property type="entry name" value="METALLOPHOSPHOESTERASE, CALCINEURIN SUPERFAMILY"/>
    <property type="match status" value="1"/>
</dbReference>
<name>A0A538UCM0_UNCEI</name>
<dbReference type="AlphaFoldDB" id="A0A538UCM0"/>
<gene>
    <name evidence="3" type="ORF">E6K81_03730</name>
</gene>
<keyword evidence="1" id="KW-0378">Hydrolase</keyword>
<dbReference type="InterPro" id="IPR029052">
    <property type="entry name" value="Metallo-depent_PP-like"/>
</dbReference>
<dbReference type="PANTHER" id="PTHR43143:SF5">
    <property type="entry name" value="SECRETED PROTEIN"/>
    <property type="match status" value="1"/>
</dbReference>
<dbReference type="SUPFAM" id="SSF56300">
    <property type="entry name" value="Metallo-dependent phosphatases"/>
    <property type="match status" value="1"/>
</dbReference>
<comment type="caution">
    <text evidence="3">The sequence shown here is derived from an EMBL/GenBank/DDBJ whole genome shotgun (WGS) entry which is preliminary data.</text>
</comment>
<dbReference type="EMBL" id="VBPB01000055">
    <property type="protein sequence ID" value="TMQ73642.1"/>
    <property type="molecule type" value="Genomic_DNA"/>
</dbReference>
<dbReference type="Gene3D" id="3.60.21.10">
    <property type="match status" value="1"/>
</dbReference>
<dbReference type="GO" id="GO:0016798">
    <property type="term" value="F:hydrolase activity, acting on glycosyl bonds"/>
    <property type="evidence" value="ECO:0007669"/>
    <property type="project" value="InterPro"/>
</dbReference>
<evidence type="ECO:0000259" key="2">
    <source>
        <dbReference type="Pfam" id="PF02018"/>
    </source>
</evidence>
<protein>
    <recommendedName>
        <fullName evidence="2">CBM-cenC domain-containing protein</fullName>
    </recommendedName>
</protein>
<reference evidence="3 4" key="1">
    <citation type="journal article" date="2019" name="Nat. Microbiol.">
        <title>Mediterranean grassland soil C-N compound turnover is dependent on rainfall and depth, and is mediated by genomically divergent microorganisms.</title>
        <authorList>
            <person name="Diamond S."/>
            <person name="Andeer P.F."/>
            <person name="Li Z."/>
            <person name="Crits-Christoph A."/>
            <person name="Burstein D."/>
            <person name="Anantharaman K."/>
            <person name="Lane K.R."/>
            <person name="Thomas B.C."/>
            <person name="Pan C."/>
            <person name="Northen T.R."/>
            <person name="Banfield J.F."/>
        </authorList>
    </citation>
    <scope>NUCLEOTIDE SEQUENCE [LARGE SCALE GENOMIC DNA]</scope>
    <source>
        <strain evidence="3">WS_11</strain>
    </source>
</reference>
<evidence type="ECO:0000313" key="3">
    <source>
        <dbReference type="EMBL" id="TMQ73642.1"/>
    </source>
</evidence>
<dbReference type="InterPro" id="IPR003305">
    <property type="entry name" value="CenC_carb-bd"/>
</dbReference>
<feature type="domain" description="CBM-cenC" evidence="2">
    <location>
        <begin position="371"/>
        <end position="503"/>
    </location>
</feature>
<proteinExistence type="predicted"/>
<evidence type="ECO:0000256" key="1">
    <source>
        <dbReference type="ARBA" id="ARBA00022801"/>
    </source>
</evidence>
<dbReference type="InterPro" id="IPR008979">
    <property type="entry name" value="Galactose-bd-like_sf"/>
</dbReference>
<accession>A0A538UCM0</accession>